<keyword evidence="3" id="KW-1185">Reference proteome</keyword>
<sequence>MTKKMNEKGLFYPFVLFLIVLLSFVITIQADFLIREKRILKLSSILLQQEYYFKQSITYLDEQFHLNDELPIEGEYLFNHGTVYYDLEDQEGGLIKINLEVQINGVANVEAIAYYSLIEKEVVKWMEIERK</sequence>
<dbReference type="KEGG" id="bko:CKF48_18000"/>
<evidence type="ECO:0000313" key="3">
    <source>
        <dbReference type="Proteomes" id="UP000215137"/>
    </source>
</evidence>
<feature type="transmembrane region" description="Helical" evidence="1">
    <location>
        <begin position="12"/>
        <end position="34"/>
    </location>
</feature>
<organism evidence="2 3">
    <name type="scientific">Cytobacillus kochii</name>
    <dbReference type="NCBI Taxonomy" id="859143"/>
    <lineage>
        <taxon>Bacteria</taxon>
        <taxon>Bacillati</taxon>
        <taxon>Bacillota</taxon>
        <taxon>Bacilli</taxon>
        <taxon>Bacillales</taxon>
        <taxon>Bacillaceae</taxon>
        <taxon>Cytobacillus</taxon>
    </lineage>
</organism>
<dbReference type="Pfam" id="PF14173">
    <property type="entry name" value="ComGG"/>
    <property type="match status" value="1"/>
</dbReference>
<keyword evidence="1" id="KW-0812">Transmembrane</keyword>
<evidence type="ECO:0000256" key="1">
    <source>
        <dbReference type="SAM" id="Phobius"/>
    </source>
</evidence>
<dbReference type="EMBL" id="CP022983">
    <property type="protein sequence ID" value="ASV69025.1"/>
    <property type="molecule type" value="Genomic_DNA"/>
</dbReference>
<evidence type="ECO:0008006" key="4">
    <source>
        <dbReference type="Google" id="ProtNLM"/>
    </source>
</evidence>
<dbReference type="AlphaFoldDB" id="A0A248TLK6"/>
<protein>
    <recommendedName>
        <fullName evidence="4">Competence protein ComG</fullName>
    </recommendedName>
</protein>
<dbReference type="RefSeq" id="WP_095372589.1">
    <property type="nucleotide sequence ID" value="NZ_CP022983.1"/>
</dbReference>
<name>A0A248TLK6_9BACI</name>
<dbReference type="InterPro" id="IPR020372">
    <property type="entry name" value="Competence_ComGG"/>
</dbReference>
<keyword evidence="1" id="KW-1133">Transmembrane helix</keyword>
<gene>
    <name evidence="2" type="ORF">CKF48_18000</name>
</gene>
<evidence type="ECO:0000313" key="2">
    <source>
        <dbReference type="EMBL" id="ASV69025.1"/>
    </source>
</evidence>
<proteinExistence type="predicted"/>
<accession>A0A248TLK6</accession>
<keyword evidence="1" id="KW-0472">Membrane</keyword>
<reference evidence="2 3" key="1">
    <citation type="submission" date="2017-08" db="EMBL/GenBank/DDBJ databases">
        <title>Complete Genome Sequence of Bacillus kochii Oregon-R-modENCODE STRAIN BDGP4, isolated from Drosophila melanogaster gut.</title>
        <authorList>
            <person name="Wan K.H."/>
            <person name="Yu C."/>
            <person name="Park S."/>
            <person name="Hammonds A.S."/>
            <person name="Booth B.W."/>
            <person name="Celniker S.E."/>
        </authorList>
    </citation>
    <scope>NUCLEOTIDE SEQUENCE [LARGE SCALE GENOMIC DNA]</scope>
    <source>
        <strain evidence="2 3">BDGP4</strain>
    </source>
</reference>
<dbReference type="Proteomes" id="UP000215137">
    <property type="component" value="Chromosome"/>
</dbReference>